<dbReference type="EMBL" id="CP025958">
    <property type="protein sequence ID" value="AWM36809.1"/>
    <property type="molecule type" value="Genomic_DNA"/>
</dbReference>
<gene>
    <name evidence="5" type="ORF">C1280_07120</name>
</gene>
<evidence type="ECO:0000313" key="6">
    <source>
        <dbReference type="Proteomes" id="UP000245802"/>
    </source>
</evidence>
<dbReference type="Pfam" id="PF22725">
    <property type="entry name" value="GFO_IDH_MocA_C3"/>
    <property type="match status" value="1"/>
</dbReference>
<dbReference type="GO" id="GO:0016491">
    <property type="term" value="F:oxidoreductase activity"/>
    <property type="evidence" value="ECO:0007669"/>
    <property type="project" value="UniProtKB-KW"/>
</dbReference>
<dbReference type="InterPro" id="IPR050984">
    <property type="entry name" value="Gfo/Idh/MocA_domain"/>
</dbReference>
<dbReference type="GO" id="GO:0000166">
    <property type="term" value="F:nucleotide binding"/>
    <property type="evidence" value="ECO:0007669"/>
    <property type="project" value="InterPro"/>
</dbReference>
<organism evidence="5 6">
    <name type="scientific">Gemmata obscuriglobus</name>
    <dbReference type="NCBI Taxonomy" id="114"/>
    <lineage>
        <taxon>Bacteria</taxon>
        <taxon>Pseudomonadati</taxon>
        <taxon>Planctomycetota</taxon>
        <taxon>Planctomycetia</taxon>
        <taxon>Gemmatales</taxon>
        <taxon>Gemmataceae</taxon>
        <taxon>Gemmata</taxon>
    </lineage>
</organism>
<feature type="domain" description="GFO/IDH/MocA-like oxidoreductase" evidence="4">
    <location>
        <begin position="138"/>
        <end position="254"/>
    </location>
</feature>
<evidence type="ECO:0000313" key="5">
    <source>
        <dbReference type="EMBL" id="AWM36809.1"/>
    </source>
</evidence>
<protein>
    <submittedName>
        <fullName evidence="5">Gfo/Idh/MocA family oxidoreductase</fullName>
    </submittedName>
</protein>
<evidence type="ECO:0000256" key="2">
    <source>
        <dbReference type="ARBA" id="ARBA00023002"/>
    </source>
</evidence>
<dbReference type="SUPFAM" id="SSF51735">
    <property type="entry name" value="NAD(P)-binding Rossmann-fold domains"/>
    <property type="match status" value="1"/>
</dbReference>
<dbReference type="InterPro" id="IPR000683">
    <property type="entry name" value="Gfo/Idh/MocA-like_OxRdtase_N"/>
</dbReference>
<dbReference type="InterPro" id="IPR008354">
    <property type="entry name" value="Glc-Fru_OxRdtase_bac"/>
</dbReference>
<dbReference type="KEGG" id="gog:C1280_07120"/>
<dbReference type="PANTHER" id="PTHR22604">
    <property type="entry name" value="OXIDOREDUCTASES"/>
    <property type="match status" value="1"/>
</dbReference>
<proteinExistence type="inferred from homology"/>
<evidence type="ECO:0000259" key="4">
    <source>
        <dbReference type="Pfam" id="PF22725"/>
    </source>
</evidence>
<reference evidence="5 6" key="1">
    <citation type="submission" date="2018-01" db="EMBL/GenBank/DDBJ databases">
        <title>G. obscuriglobus.</title>
        <authorList>
            <person name="Franke J."/>
            <person name="Blomberg W."/>
            <person name="Selmecki A."/>
        </authorList>
    </citation>
    <scope>NUCLEOTIDE SEQUENCE [LARGE SCALE GENOMIC DNA]</scope>
    <source>
        <strain evidence="5 6">DSM 5831</strain>
    </source>
</reference>
<dbReference type="AlphaFoldDB" id="A0A2Z3GR43"/>
<dbReference type="OrthoDB" id="9783105at2"/>
<accession>A0A2Z3GR43</accession>
<sequence length="367" mass="40094">MGQKNVRYAVVGTGWFAQEAILPAFQNATEHSKLAAIVSGDPVKQKEVGERYGVPAYGYEQYGDLLESGSIDAVYIALPNAMHKEYTLRAAKHKIHVLTEKPMAANAAECREMVAACSDAGVKLMVAYRLHFESGNLTAIDHIKSGKIGEPRLFSSVFTQEIQEGNTRLDADLAGSPLMDIGIYCINAARYLFQDDPIEVTGFAASSGETKFREVPEMVTAVLRFPKDRLASFTCGFGEARVSEYRVVGTAGDLRMQTGYTFRGAIQMHLTDEKGETRTTEFGERDQVGPEIEYFSECVLRNREPEPNGLEGLADLIIIDAINEACATGRAVKLPPFAQKPRPSLRQEYKMPKVSAPGLVNAASPGG</sequence>
<comment type="similarity">
    <text evidence="1">Belongs to the Gfo/Idh/MocA family.</text>
</comment>
<keyword evidence="6" id="KW-1185">Reference proteome</keyword>
<dbReference type="PANTHER" id="PTHR22604:SF105">
    <property type="entry name" value="TRANS-1,2-DIHYDROBENZENE-1,2-DIOL DEHYDROGENASE"/>
    <property type="match status" value="1"/>
</dbReference>
<dbReference type="Pfam" id="PF01408">
    <property type="entry name" value="GFO_IDH_MocA"/>
    <property type="match status" value="1"/>
</dbReference>
<dbReference type="SUPFAM" id="SSF55347">
    <property type="entry name" value="Glyceraldehyde-3-phosphate dehydrogenase-like, C-terminal domain"/>
    <property type="match status" value="1"/>
</dbReference>
<keyword evidence="2" id="KW-0560">Oxidoreductase</keyword>
<dbReference type="InterPro" id="IPR055170">
    <property type="entry name" value="GFO_IDH_MocA-like_dom"/>
</dbReference>
<dbReference type="InterPro" id="IPR036291">
    <property type="entry name" value="NAD(P)-bd_dom_sf"/>
</dbReference>
<dbReference type="PRINTS" id="PR01775">
    <property type="entry name" value="GLFROXRDTASE"/>
</dbReference>
<dbReference type="Proteomes" id="UP000245802">
    <property type="component" value="Chromosome"/>
</dbReference>
<dbReference type="RefSeq" id="WP_010037460.1">
    <property type="nucleotide sequence ID" value="NZ_CP025958.1"/>
</dbReference>
<evidence type="ECO:0000256" key="1">
    <source>
        <dbReference type="ARBA" id="ARBA00010928"/>
    </source>
</evidence>
<feature type="domain" description="Gfo/Idh/MocA-like oxidoreductase N-terminal" evidence="3">
    <location>
        <begin position="6"/>
        <end position="128"/>
    </location>
</feature>
<dbReference type="Gene3D" id="3.40.50.720">
    <property type="entry name" value="NAD(P)-binding Rossmann-like Domain"/>
    <property type="match status" value="1"/>
</dbReference>
<name>A0A2Z3GR43_9BACT</name>
<evidence type="ECO:0000259" key="3">
    <source>
        <dbReference type="Pfam" id="PF01408"/>
    </source>
</evidence>
<dbReference type="Gene3D" id="3.30.360.10">
    <property type="entry name" value="Dihydrodipicolinate Reductase, domain 2"/>
    <property type="match status" value="1"/>
</dbReference>